<dbReference type="RefSeq" id="WP_408238113.1">
    <property type="nucleotide sequence ID" value="NZ_JAQQCF010000072.1"/>
</dbReference>
<dbReference type="EMBL" id="JAQQCF010000072">
    <property type="protein sequence ID" value="MFM0642415.1"/>
    <property type="molecule type" value="Genomic_DNA"/>
</dbReference>
<dbReference type="InterPro" id="IPR002514">
    <property type="entry name" value="Transposase_8"/>
</dbReference>
<dbReference type="InterPro" id="IPR052546">
    <property type="entry name" value="Transposase_8_domain"/>
</dbReference>
<dbReference type="SUPFAM" id="SSF46689">
    <property type="entry name" value="Homeodomain-like"/>
    <property type="match status" value="1"/>
</dbReference>
<dbReference type="Pfam" id="PF01527">
    <property type="entry name" value="HTH_Tnp_1"/>
    <property type="match status" value="1"/>
</dbReference>
<evidence type="ECO:0000313" key="1">
    <source>
        <dbReference type="EMBL" id="MFM0642415.1"/>
    </source>
</evidence>
<dbReference type="PANTHER" id="PTHR33609">
    <property type="entry name" value="LOW CALCIUM RESPONSE LOCUS PROTEIN S"/>
    <property type="match status" value="1"/>
</dbReference>
<dbReference type="InterPro" id="IPR009057">
    <property type="entry name" value="Homeodomain-like_sf"/>
</dbReference>
<protein>
    <submittedName>
        <fullName evidence="1">Transposase</fullName>
    </submittedName>
</protein>
<proteinExistence type="predicted"/>
<evidence type="ECO:0000313" key="2">
    <source>
        <dbReference type="Proteomes" id="UP001629432"/>
    </source>
</evidence>
<keyword evidence="2" id="KW-1185">Reference proteome</keyword>
<dbReference type="PANTHER" id="PTHR33609:SF1">
    <property type="entry name" value="TRANSPOSASE"/>
    <property type="match status" value="1"/>
</dbReference>
<reference evidence="1 2" key="1">
    <citation type="journal article" date="2024" name="Chem. Sci.">
        <title>Discovery of megapolipeptins by genome mining of a Burkholderiales bacteria collection.</title>
        <authorList>
            <person name="Paulo B.S."/>
            <person name="Recchia M.J.J."/>
            <person name="Lee S."/>
            <person name="Fergusson C.H."/>
            <person name="Romanowski S.B."/>
            <person name="Hernandez A."/>
            <person name="Krull N."/>
            <person name="Liu D.Y."/>
            <person name="Cavanagh H."/>
            <person name="Bos A."/>
            <person name="Gray C.A."/>
            <person name="Murphy B.T."/>
            <person name="Linington R.G."/>
            <person name="Eustaquio A.S."/>
        </authorList>
    </citation>
    <scope>NUCLEOTIDE SEQUENCE [LARGE SCALE GENOMIC DNA]</scope>
    <source>
        <strain evidence="1 2">RL17-338-BIC-A</strain>
    </source>
</reference>
<accession>A0ABW9E483</accession>
<comment type="caution">
    <text evidence="1">The sequence shown here is derived from an EMBL/GenBank/DDBJ whole genome shotgun (WGS) entry which is preliminary data.</text>
</comment>
<organism evidence="1 2">
    <name type="scientific">Paraburkholderia metrosideri</name>
    <dbReference type="NCBI Taxonomy" id="580937"/>
    <lineage>
        <taxon>Bacteria</taxon>
        <taxon>Pseudomonadati</taxon>
        <taxon>Pseudomonadota</taxon>
        <taxon>Betaproteobacteria</taxon>
        <taxon>Burkholderiales</taxon>
        <taxon>Burkholderiaceae</taxon>
        <taxon>Paraburkholderia</taxon>
    </lineage>
</organism>
<name>A0ABW9E483_9BURK</name>
<sequence>MKKIRHTDQQMLEVLREADCTPVADVAKKHGISEQTIYYWRQHLAALDSTNAKRLRELERENIRLKQILADRELELTAIRSVTRSAGAQRA</sequence>
<dbReference type="Proteomes" id="UP001629432">
    <property type="component" value="Unassembled WGS sequence"/>
</dbReference>
<gene>
    <name evidence="1" type="ORF">PQQ63_37685</name>
</gene>